<dbReference type="PROSITE" id="PS50995">
    <property type="entry name" value="HTH_MARR_2"/>
    <property type="match status" value="1"/>
</dbReference>
<dbReference type="EMBL" id="FXAG01000003">
    <property type="protein sequence ID" value="SMF02696.1"/>
    <property type="molecule type" value="Genomic_DNA"/>
</dbReference>
<dbReference type="PANTHER" id="PTHR42756:SF1">
    <property type="entry name" value="TRANSCRIPTIONAL REPRESSOR OF EMRAB OPERON"/>
    <property type="match status" value="1"/>
</dbReference>
<dbReference type="RefSeq" id="WP_085275161.1">
    <property type="nucleotide sequence ID" value="NZ_FXAG01000003.1"/>
</dbReference>
<evidence type="ECO:0000259" key="4">
    <source>
        <dbReference type="PROSITE" id="PS50995"/>
    </source>
</evidence>
<accession>A0A1Y6BBK6</accession>
<dbReference type="PANTHER" id="PTHR42756">
    <property type="entry name" value="TRANSCRIPTIONAL REGULATOR, MARR"/>
    <property type="match status" value="1"/>
</dbReference>
<reference evidence="6" key="1">
    <citation type="submission" date="2017-04" db="EMBL/GenBank/DDBJ databases">
        <authorList>
            <person name="Varghese N."/>
            <person name="Submissions S."/>
        </authorList>
    </citation>
    <scope>NUCLEOTIDE SEQUENCE [LARGE SCALE GENOMIC DNA]</scope>
    <source>
        <strain evidence="6">DSM 22618</strain>
    </source>
</reference>
<dbReference type="Gene3D" id="1.10.10.10">
    <property type="entry name" value="Winged helix-like DNA-binding domain superfamily/Winged helix DNA-binding domain"/>
    <property type="match status" value="1"/>
</dbReference>
<protein>
    <submittedName>
        <fullName evidence="5">MarR family transcriptional regulator, negative regulator of the multidrug operon emrRAB</fullName>
    </submittedName>
</protein>
<gene>
    <name evidence="5" type="ORF">SAMN02745746_00821</name>
</gene>
<evidence type="ECO:0000256" key="1">
    <source>
        <dbReference type="ARBA" id="ARBA00023015"/>
    </source>
</evidence>
<sequence>MNKSFHQLEQAIDRVDSRFPGVPRQEVILTRLYYHIMPRLGAYLNEALKDYGIHESVWMTLMTMYACPDHVLYPSDISDTLDSSRTNATRISDELVKNGWAERQPCAEDRRKIRLVLTDAGIRFVERIMPVARDRNRSLWSDFSGDEKAQLEGLLRKLLARLGG</sequence>
<proteinExistence type="predicted"/>
<dbReference type="SUPFAM" id="SSF46785">
    <property type="entry name" value="Winged helix' DNA-binding domain"/>
    <property type="match status" value="1"/>
</dbReference>
<evidence type="ECO:0000256" key="3">
    <source>
        <dbReference type="ARBA" id="ARBA00023163"/>
    </source>
</evidence>
<name>A0A1Y6BBK6_9NEIS</name>
<dbReference type="STRING" id="1123014.SAMN02745746_00821"/>
<dbReference type="PRINTS" id="PR00598">
    <property type="entry name" value="HTHMARR"/>
</dbReference>
<organism evidence="5 6">
    <name type="scientific">Pseudogulbenkiania subflava DSM 22618</name>
    <dbReference type="NCBI Taxonomy" id="1123014"/>
    <lineage>
        <taxon>Bacteria</taxon>
        <taxon>Pseudomonadati</taxon>
        <taxon>Pseudomonadota</taxon>
        <taxon>Betaproteobacteria</taxon>
        <taxon>Neisseriales</taxon>
        <taxon>Chromobacteriaceae</taxon>
        <taxon>Pseudogulbenkiania</taxon>
    </lineage>
</organism>
<feature type="domain" description="HTH marR-type" evidence="4">
    <location>
        <begin position="26"/>
        <end position="160"/>
    </location>
</feature>
<dbReference type="InterPro" id="IPR000835">
    <property type="entry name" value="HTH_MarR-typ"/>
</dbReference>
<keyword evidence="6" id="KW-1185">Reference proteome</keyword>
<keyword evidence="3" id="KW-0804">Transcription</keyword>
<keyword evidence="2" id="KW-0238">DNA-binding</keyword>
<evidence type="ECO:0000256" key="2">
    <source>
        <dbReference type="ARBA" id="ARBA00023125"/>
    </source>
</evidence>
<dbReference type="InterPro" id="IPR036388">
    <property type="entry name" value="WH-like_DNA-bd_sf"/>
</dbReference>
<dbReference type="AlphaFoldDB" id="A0A1Y6BBK6"/>
<dbReference type="GO" id="GO:0003677">
    <property type="term" value="F:DNA binding"/>
    <property type="evidence" value="ECO:0007669"/>
    <property type="project" value="UniProtKB-KW"/>
</dbReference>
<dbReference type="SMART" id="SM00347">
    <property type="entry name" value="HTH_MARR"/>
    <property type="match status" value="1"/>
</dbReference>
<evidence type="ECO:0000313" key="6">
    <source>
        <dbReference type="Proteomes" id="UP000192920"/>
    </source>
</evidence>
<dbReference type="GO" id="GO:0003700">
    <property type="term" value="F:DNA-binding transcription factor activity"/>
    <property type="evidence" value="ECO:0007669"/>
    <property type="project" value="InterPro"/>
</dbReference>
<evidence type="ECO:0000313" key="5">
    <source>
        <dbReference type="EMBL" id="SMF02696.1"/>
    </source>
</evidence>
<dbReference type="Proteomes" id="UP000192920">
    <property type="component" value="Unassembled WGS sequence"/>
</dbReference>
<dbReference type="InterPro" id="IPR036390">
    <property type="entry name" value="WH_DNA-bd_sf"/>
</dbReference>
<dbReference type="Pfam" id="PF01047">
    <property type="entry name" value="MarR"/>
    <property type="match status" value="1"/>
</dbReference>
<keyword evidence="1" id="KW-0805">Transcription regulation</keyword>